<protein>
    <submittedName>
        <fullName evidence="2">Uncharacterized protein</fullName>
    </submittedName>
</protein>
<dbReference type="GO" id="GO:0016032">
    <property type="term" value="P:viral process"/>
    <property type="evidence" value="ECO:0007669"/>
    <property type="project" value="InterPro"/>
</dbReference>
<dbReference type="OrthoDB" id="9217870at2759"/>
<evidence type="ECO:0000313" key="3">
    <source>
        <dbReference type="Proteomes" id="UP000796761"/>
    </source>
</evidence>
<feature type="compositionally biased region" description="Basic and acidic residues" evidence="1">
    <location>
        <begin position="16"/>
        <end position="37"/>
    </location>
</feature>
<dbReference type="Pfam" id="PF00607">
    <property type="entry name" value="Gag_p24"/>
    <property type="match status" value="1"/>
</dbReference>
<reference evidence="2" key="1">
    <citation type="submission" date="2019-04" db="EMBL/GenBank/DDBJ databases">
        <title>Genome assembly of Zosterops borbonicus 15179.</title>
        <authorList>
            <person name="Leroy T."/>
            <person name="Anselmetti Y."/>
            <person name="Tilak M.-K."/>
            <person name="Nabholz B."/>
        </authorList>
    </citation>
    <scope>NUCLEOTIDE SEQUENCE</scope>
    <source>
        <strain evidence="2">HGM_15179</strain>
        <tissue evidence="2">Muscle</tissue>
    </source>
</reference>
<dbReference type="PANTHER" id="PTHR40389:SF3">
    <property type="entry name" value="IGE-BINDING PROTEIN"/>
    <property type="match status" value="1"/>
</dbReference>
<sequence length="307" mass="34359">MQIDVRPPPYAPQHGAKAEEEGRSSVKFRATDTRGWDQKGGGAVCGGEEKSEPNRRTGSPAIPFKAEMPLERRRSRRSGTRTHQKSRGQSRSKNHRRQEVSDHSTSSHSEEEEVKQVSKPVREGWYKGREYKGQGIEFKGQCHTSGESSDDSDSSTDTEDTPAVFFKHTDLPMRHTHRKKTKSMPLTDWGKVQTALADLPEAAARIFPVKKLDNNLPTYSPVNPKEVHAIAKAIAEKGINSAMVSTLINGLFGNDDMLPFDIKQTCRMIFDGAGMIVFKQEWEDNLEKMLAKASGDQHSLRNSSLQR</sequence>
<feature type="compositionally biased region" description="Basic residues" evidence="1">
    <location>
        <begin position="73"/>
        <end position="96"/>
    </location>
</feature>
<accession>A0A8K1LCR1</accession>
<dbReference type="EMBL" id="SWJQ01001154">
    <property type="protein sequence ID" value="TRZ09125.1"/>
    <property type="molecule type" value="Genomic_DNA"/>
</dbReference>
<organism evidence="2 3">
    <name type="scientific">Zosterops borbonicus</name>
    <dbReference type="NCBI Taxonomy" id="364589"/>
    <lineage>
        <taxon>Eukaryota</taxon>
        <taxon>Metazoa</taxon>
        <taxon>Chordata</taxon>
        <taxon>Craniata</taxon>
        <taxon>Vertebrata</taxon>
        <taxon>Euteleostomi</taxon>
        <taxon>Archelosauria</taxon>
        <taxon>Archosauria</taxon>
        <taxon>Dinosauria</taxon>
        <taxon>Saurischia</taxon>
        <taxon>Theropoda</taxon>
        <taxon>Coelurosauria</taxon>
        <taxon>Aves</taxon>
        <taxon>Neognathae</taxon>
        <taxon>Neoaves</taxon>
        <taxon>Telluraves</taxon>
        <taxon>Australaves</taxon>
        <taxon>Passeriformes</taxon>
        <taxon>Sylvioidea</taxon>
        <taxon>Zosteropidae</taxon>
        <taxon>Zosterops</taxon>
    </lineage>
</organism>
<keyword evidence="3" id="KW-1185">Reference proteome</keyword>
<dbReference type="Gene3D" id="1.10.375.10">
    <property type="entry name" value="Human Immunodeficiency Virus Type 1 Capsid Protein"/>
    <property type="match status" value="1"/>
</dbReference>
<dbReference type="PANTHER" id="PTHR40389">
    <property type="entry name" value="ENDOGENOUS RETROVIRUS GROUP K MEMBER 24 GAG POLYPROTEIN-RELATED"/>
    <property type="match status" value="1"/>
</dbReference>
<gene>
    <name evidence="2" type="ORF">HGM15179_017986</name>
</gene>
<dbReference type="AlphaFoldDB" id="A0A8K1LCR1"/>
<name>A0A8K1LCR1_9PASS</name>
<dbReference type="InterPro" id="IPR008919">
    <property type="entry name" value="Retrov_capsid_N"/>
</dbReference>
<feature type="compositionally biased region" description="Pro residues" evidence="1">
    <location>
        <begin position="1"/>
        <end position="11"/>
    </location>
</feature>
<feature type="region of interest" description="Disordered" evidence="1">
    <location>
        <begin position="137"/>
        <end position="160"/>
    </location>
</feature>
<comment type="caution">
    <text evidence="2">The sequence shown here is derived from an EMBL/GenBank/DDBJ whole genome shotgun (WGS) entry which is preliminary data.</text>
</comment>
<dbReference type="InterPro" id="IPR050195">
    <property type="entry name" value="Primate_lentivir_Gag_pol-like"/>
</dbReference>
<dbReference type="Proteomes" id="UP000796761">
    <property type="component" value="Unassembled WGS sequence"/>
</dbReference>
<proteinExistence type="predicted"/>
<evidence type="ECO:0000256" key="1">
    <source>
        <dbReference type="SAM" id="MobiDB-lite"/>
    </source>
</evidence>
<evidence type="ECO:0000313" key="2">
    <source>
        <dbReference type="EMBL" id="TRZ09125.1"/>
    </source>
</evidence>
<dbReference type="SUPFAM" id="SSF47943">
    <property type="entry name" value="Retrovirus capsid protein, N-terminal core domain"/>
    <property type="match status" value="1"/>
</dbReference>
<feature type="region of interest" description="Disordered" evidence="1">
    <location>
        <begin position="1"/>
        <end position="121"/>
    </location>
</feature>
<feature type="compositionally biased region" description="Acidic residues" evidence="1">
    <location>
        <begin position="148"/>
        <end position="160"/>
    </location>
</feature>